<keyword evidence="2" id="KW-1003">Cell membrane</keyword>
<feature type="transmembrane region" description="Helical" evidence="7">
    <location>
        <begin position="201"/>
        <end position="222"/>
    </location>
</feature>
<proteinExistence type="predicted"/>
<evidence type="ECO:0000256" key="4">
    <source>
        <dbReference type="ARBA" id="ARBA00022989"/>
    </source>
</evidence>
<dbReference type="RefSeq" id="WP_304599699.1">
    <property type="nucleotide sequence ID" value="NZ_JAUQYP010000001.1"/>
</dbReference>
<reference evidence="8 9" key="1">
    <citation type="submission" date="2023-07" db="EMBL/GenBank/DDBJ databases">
        <title>Description of novel actinomycetes strains, isolated from tidal flat sediment.</title>
        <authorList>
            <person name="Lu C."/>
        </authorList>
    </citation>
    <scope>NUCLEOTIDE SEQUENCE [LARGE SCALE GENOMIC DNA]</scope>
    <source>
        <strain evidence="8 9">SYSU T00b441</strain>
    </source>
</reference>
<keyword evidence="3 7" id="KW-0812">Transmembrane</keyword>
<feature type="transmembrane region" description="Helical" evidence="7">
    <location>
        <begin position="234"/>
        <end position="255"/>
    </location>
</feature>
<name>A0ABT9D5F5_9CELL</name>
<feature type="transmembrane region" description="Helical" evidence="7">
    <location>
        <begin position="466"/>
        <end position="484"/>
    </location>
</feature>
<gene>
    <name evidence="8" type="ORF">Q6348_02215</name>
</gene>
<evidence type="ECO:0000313" key="9">
    <source>
        <dbReference type="Proteomes" id="UP001232536"/>
    </source>
</evidence>
<feature type="transmembrane region" description="Helical" evidence="7">
    <location>
        <begin position="275"/>
        <end position="292"/>
    </location>
</feature>
<evidence type="ECO:0000256" key="5">
    <source>
        <dbReference type="ARBA" id="ARBA00023136"/>
    </source>
</evidence>
<evidence type="ECO:0000256" key="7">
    <source>
        <dbReference type="SAM" id="Phobius"/>
    </source>
</evidence>
<dbReference type="PANTHER" id="PTHR30250:SF11">
    <property type="entry name" value="O-ANTIGEN TRANSPORTER-RELATED"/>
    <property type="match status" value="1"/>
</dbReference>
<feature type="transmembrane region" description="Helical" evidence="7">
    <location>
        <begin position="409"/>
        <end position="430"/>
    </location>
</feature>
<feature type="transmembrane region" description="Helical" evidence="7">
    <location>
        <begin position="71"/>
        <end position="90"/>
    </location>
</feature>
<feature type="transmembrane region" description="Helical" evidence="7">
    <location>
        <begin position="144"/>
        <end position="167"/>
    </location>
</feature>
<dbReference type="Proteomes" id="UP001232536">
    <property type="component" value="Unassembled WGS sequence"/>
</dbReference>
<feature type="transmembrane region" description="Helical" evidence="7">
    <location>
        <begin position="442"/>
        <end position="460"/>
    </location>
</feature>
<evidence type="ECO:0000256" key="3">
    <source>
        <dbReference type="ARBA" id="ARBA00022692"/>
    </source>
</evidence>
<feature type="region of interest" description="Disordered" evidence="6">
    <location>
        <begin position="1"/>
        <end position="31"/>
    </location>
</feature>
<evidence type="ECO:0000256" key="2">
    <source>
        <dbReference type="ARBA" id="ARBA00022475"/>
    </source>
</evidence>
<feature type="transmembrane region" description="Helical" evidence="7">
    <location>
        <begin position="39"/>
        <end position="59"/>
    </location>
</feature>
<accession>A0ABT9D5F5</accession>
<dbReference type="InterPro" id="IPR002797">
    <property type="entry name" value="Polysacc_synth"/>
</dbReference>
<feature type="transmembrane region" description="Helical" evidence="7">
    <location>
        <begin position="174"/>
        <end position="195"/>
    </location>
</feature>
<feature type="transmembrane region" description="Helical" evidence="7">
    <location>
        <begin position="351"/>
        <end position="372"/>
    </location>
</feature>
<dbReference type="InterPro" id="IPR050833">
    <property type="entry name" value="Poly_Biosynth_Transport"/>
</dbReference>
<dbReference type="EMBL" id="JAUQYP010000001">
    <property type="protein sequence ID" value="MDO8106006.1"/>
    <property type="molecule type" value="Genomic_DNA"/>
</dbReference>
<dbReference type="Pfam" id="PF01943">
    <property type="entry name" value="Polysacc_synt"/>
    <property type="match status" value="1"/>
</dbReference>
<feature type="transmembrane region" description="Helical" evidence="7">
    <location>
        <begin position="319"/>
        <end position="339"/>
    </location>
</feature>
<evidence type="ECO:0000256" key="6">
    <source>
        <dbReference type="SAM" id="MobiDB-lite"/>
    </source>
</evidence>
<keyword evidence="9" id="KW-1185">Reference proteome</keyword>
<keyword evidence="5 7" id="KW-0472">Membrane</keyword>
<feature type="transmembrane region" description="Helical" evidence="7">
    <location>
        <begin position="384"/>
        <end position="403"/>
    </location>
</feature>
<organism evidence="8 9">
    <name type="scientific">Actinotalea lenta</name>
    <dbReference type="NCBI Taxonomy" id="3064654"/>
    <lineage>
        <taxon>Bacteria</taxon>
        <taxon>Bacillati</taxon>
        <taxon>Actinomycetota</taxon>
        <taxon>Actinomycetes</taxon>
        <taxon>Micrococcales</taxon>
        <taxon>Cellulomonadaceae</taxon>
        <taxon>Actinotalea</taxon>
    </lineage>
</organism>
<evidence type="ECO:0000313" key="8">
    <source>
        <dbReference type="EMBL" id="MDO8106006.1"/>
    </source>
</evidence>
<keyword evidence="4 7" id="KW-1133">Transmembrane helix</keyword>
<dbReference type="PANTHER" id="PTHR30250">
    <property type="entry name" value="PST FAMILY PREDICTED COLANIC ACID TRANSPORTER"/>
    <property type="match status" value="1"/>
</dbReference>
<comment type="subcellular location">
    <subcellularLocation>
        <location evidence="1">Cell membrane</location>
        <topology evidence="1">Multi-pass membrane protein</topology>
    </subcellularLocation>
</comment>
<comment type="caution">
    <text evidence="8">The sequence shown here is derived from an EMBL/GenBank/DDBJ whole genome shotgun (WGS) entry which is preliminary data.</text>
</comment>
<feature type="compositionally biased region" description="Basic and acidic residues" evidence="6">
    <location>
        <begin position="12"/>
        <end position="31"/>
    </location>
</feature>
<sequence length="492" mass="51456">MSGGPGALTDPEEVRVDGPADEARGSTARSEHSGLFGRGLLYVVVMATPLVSATVISPILTRLLGPGDFGLVSAAISLNQLLVAAALVGLDQAVMVQRAEDGNSTTSRGLVATGFVTSAAVMGLAAATAPWWGPAFGFGDSSDVVWLTLAWTAPAAPVLMMATLLLAENRLRPFALLSLVSTTGGQITALVFLLVGKPTAALYLEAAVAITLVSVVLGLVLTRPRWTGILDRAATVRALRLGVPMTMNAVAGYVLNAGDRILIQRTLGPVEVGRYQVAYTIGYVVVVLMYYVNQSWTPRFAELRDPHARLALQGTARNSLYRMLAPTVLGISLAAPVALRVFAPASYEPGTLAIVVVLIAVSAFPVAAGGASGRELLTLRRGRAIATSTVVAAVANIALNLVLLPRWGILGAAVATLLSFSLQSAIKVAVLPREPRWPRTPWRLWALVGASGAVAAASTLVPDTTVLMGIRFVLGAACLPWLVVELRRARLV</sequence>
<feature type="transmembrane region" description="Helical" evidence="7">
    <location>
        <begin position="110"/>
        <end position="132"/>
    </location>
</feature>
<protein>
    <submittedName>
        <fullName evidence="8">Oligosaccharide flippase family protein</fullName>
    </submittedName>
</protein>
<evidence type="ECO:0000256" key="1">
    <source>
        <dbReference type="ARBA" id="ARBA00004651"/>
    </source>
</evidence>